<sequence>MDVKTQGRLCLAVTTACAQAWECESAAKCGRYYTRQECGESMYYAVIKGACK</sequence>
<evidence type="ECO:0000313" key="2">
    <source>
        <dbReference type="Proteomes" id="UP000053097"/>
    </source>
</evidence>
<dbReference type="AlphaFoldDB" id="A0A026W6X0"/>
<gene>
    <name evidence="1" type="ORF">X777_09562</name>
</gene>
<dbReference type="EMBL" id="KK107372">
    <property type="protein sequence ID" value="EZA51805.1"/>
    <property type="molecule type" value="Genomic_DNA"/>
</dbReference>
<organism evidence="1 2">
    <name type="scientific">Ooceraea biroi</name>
    <name type="common">Clonal raider ant</name>
    <name type="synonym">Cerapachys biroi</name>
    <dbReference type="NCBI Taxonomy" id="2015173"/>
    <lineage>
        <taxon>Eukaryota</taxon>
        <taxon>Metazoa</taxon>
        <taxon>Ecdysozoa</taxon>
        <taxon>Arthropoda</taxon>
        <taxon>Hexapoda</taxon>
        <taxon>Insecta</taxon>
        <taxon>Pterygota</taxon>
        <taxon>Neoptera</taxon>
        <taxon>Endopterygota</taxon>
        <taxon>Hymenoptera</taxon>
        <taxon>Apocrita</taxon>
        <taxon>Aculeata</taxon>
        <taxon>Formicoidea</taxon>
        <taxon>Formicidae</taxon>
        <taxon>Dorylinae</taxon>
        <taxon>Ooceraea</taxon>
    </lineage>
</organism>
<proteinExistence type="predicted"/>
<reference evidence="1 2" key="1">
    <citation type="journal article" date="2014" name="Curr. Biol.">
        <title>The genome of the clonal raider ant Cerapachys biroi.</title>
        <authorList>
            <person name="Oxley P.R."/>
            <person name="Ji L."/>
            <person name="Fetter-Pruneda I."/>
            <person name="McKenzie S.K."/>
            <person name="Li C."/>
            <person name="Hu H."/>
            <person name="Zhang G."/>
            <person name="Kronauer D.J."/>
        </authorList>
    </citation>
    <scope>NUCLEOTIDE SEQUENCE [LARGE SCALE GENOMIC DNA]</scope>
</reference>
<accession>A0A026W6X0</accession>
<name>A0A026W6X0_OOCBI</name>
<evidence type="ECO:0000313" key="1">
    <source>
        <dbReference type="EMBL" id="EZA51805.1"/>
    </source>
</evidence>
<keyword evidence="2" id="KW-1185">Reference proteome</keyword>
<protein>
    <submittedName>
        <fullName evidence="1">Uncharacterized protein</fullName>
    </submittedName>
</protein>
<dbReference type="Proteomes" id="UP000053097">
    <property type="component" value="Unassembled WGS sequence"/>
</dbReference>